<evidence type="ECO:0000313" key="4">
    <source>
        <dbReference type="Proteomes" id="UP000016960"/>
    </source>
</evidence>
<evidence type="ECO:0000256" key="1">
    <source>
        <dbReference type="SAM" id="MobiDB-lite"/>
    </source>
</evidence>
<dbReference type="Gene3D" id="1.10.287.110">
    <property type="entry name" value="DnaJ domain"/>
    <property type="match status" value="1"/>
</dbReference>
<dbReference type="OrthoDB" id="9779889at2"/>
<dbReference type="Gene3D" id="1.25.40.10">
    <property type="entry name" value="Tetratricopeptide repeat domain"/>
    <property type="match status" value="1"/>
</dbReference>
<accession>U5DJL7</accession>
<keyword evidence="4" id="KW-1185">Reference proteome</keyword>
<dbReference type="eggNOG" id="COG0484">
    <property type="taxonomic scope" value="Bacteria"/>
</dbReference>
<dbReference type="Pfam" id="PF00226">
    <property type="entry name" value="DnaJ"/>
    <property type="match status" value="1"/>
</dbReference>
<dbReference type="PANTHER" id="PTHR24074">
    <property type="entry name" value="CO-CHAPERONE PROTEIN DJLA"/>
    <property type="match status" value="1"/>
</dbReference>
<evidence type="ECO:0000259" key="2">
    <source>
        <dbReference type="PROSITE" id="PS50076"/>
    </source>
</evidence>
<feature type="region of interest" description="Disordered" evidence="1">
    <location>
        <begin position="66"/>
        <end position="116"/>
    </location>
</feature>
<dbReference type="EMBL" id="ASSJ01000070">
    <property type="protein sequence ID" value="ERN40774.1"/>
    <property type="molecule type" value="Genomic_DNA"/>
</dbReference>
<feature type="compositionally biased region" description="Polar residues" evidence="1">
    <location>
        <begin position="106"/>
        <end position="115"/>
    </location>
</feature>
<dbReference type="STRING" id="582515.KR51_00027630"/>
<reference evidence="3 4" key="1">
    <citation type="submission" date="2013-05" db="EMBL/GenBank/DDBJ databases">
        <title>Draft genome sequence of Rubidibacter lacunae KORDI 51-2.</title>
        <authorList>
            <person name="Choi D.H."/>
            <person name="Noh J.H."/>
            <person name="Kwon K.-K."/>
            <person name="Lee J.-H."/>
            <person name="Ryu J.-Y."/>
        </authorList>
    </citation>
    <scope>NUCLEOTIDE SEQUENCE [LARGE SCALE GENOMIC DNA]</scope>
    <source>
        <strain evidence="3 4">KORDI 51-2</strain>
    </source>
</reference>
<dbReference type="CDD" id="cd06257">
    <property type="entry name" value="DnaJ"/>
    <property type="match status" value="1"/>
</dbReference>
<dbReference type="InParanoid" id="U5DJL7"/>
<feature type="domain" description="J" evidence="2">
    <location>
        <begin position="5"/>
        <end position="73"/>
    </location>
</feature>
<dbReference type="InterPro" id="IPR011990">
    <property type="entry name" value="TPR-like_helical_dom_sf"/>
</dbReference>
<proteinExistence type="predicted"/>
<dbReference type="PROSITE" id="PS50076">
    <property type="entry name" value="DNAJ_2"/>
    <property type="match status" value="1"/>
</dbReference>
<dbReference type="AlphaFoldDB" id="U5DJL7"/>
<protein>
    <submittedName>
        <fullName evidence="3">DnaJ-class molecular chaperone with C-terminal Zn finger domain protein</fullName>
    </submittedName>
</protein>
<gene>
    <name evidence="3" type="ORF">KR51_00027630</name>
</gene>
<dbReference type="SMART" id="SM00271">
    <property type="entry name" value="DnaJ"/>
    <property type="match status" value="1"/>
</dbReference>
<sequence length="215" mass="24726">MSVEECYRVLELSVGADSEQVKASYRRLARQYHPDINPRQDALAHFITLTDAYKFLMKCVGSRPPATKYDRTAPRAGATSQGRVRVEREAPTEPASTATSPAAPHQGNSTTSQPLSDLDRHLKRQSYQQLHVLLKEQRFIRAITLVESLARRLPEDREVRQWQAIAYHLHGRDLAASHQTDKARIYLKKALQSDPHNRLLWTEVEQDFRFLEEQI</sequence>
<dbReference type="InterPro" id="IPR001623">
    <property type="entry name" value="DnaJ_domain"/>
</dbReference>
<dbReference type="SUPFAM" id="SSF46565">
    <property type="entry name" value="Chaperone J-domain"/>
    <property type="match status" value="1"/>
</dbReference>
<dbReference type="InterPro" id="IPR050817">
    <property type="entry name" value="DjlA_DnaK_co-chaperone"/>
</dbReference>
<name>U5DJL7_9CHRO</name>
<dbReference type="SUPFAM" id="SSF48452">
    <property type="entry name" value="TPR-like"/>
    <property type="match status" value="1"/>
</dbReference>
<evidence type="ECO:0000313" key="3">
    <source>
        <dbReference type="EMBL" id="ERN40774.1"/>
    </source>
</evidence>
<feature type="compositionally biased region" description="Low complexity" evidence="1">
    <location>
        <begin position="92"/>
        <end position="104"/>
    </location>
</feature>
<comment type="caution">
    <text evidence="3">The sequence shown here is derived from an EMBL/GenBank/DDBJ whole genome shotgun (WGS) entry which is preliminary data.</text>
</comment>
<dbReference type="InterPro" id="IPR036869">
    <property type="entry name" value="J_dom_sf"/>
</dbReference>
<organism evidence="3 4">
    <name type="scientific">Rubidibacter lacunae KORDI 51-2</name>
    <dbReference type="NCBI Taxonomy" id="582515"/>
    <lineage>
        <taxon>Bacteria</taxon>
        <taxon>Bacillati</taxon>
        <taxon>Cyanobacteriota</taxon>
        <taxon>Cyanophyceae</taxon>
        <taxon>Oscillatoriophycideae</taxon>
        <taxon>Chroococcales</taxon>
        <taxon>Aphanothecaceae</taxon>
        <taxon>Rubidibacter</taxon>
    </lineage>
</organism>
<dbReference type="PRINTS" id="PR00625">
    <property type="entry name" value="JDOMAIN"/>
</dbReference>
<dbReference type="Proteomes" id="UP000016960">
    <property type="component" value="Unassembled WGS sequence"/>
</dbReference>